<dbReference type="Proteomes" id="UP001595752">
    <property type="component" value="Unassembled WGS sequence"/>
</dbReference>
<proteinExistence type="predicted"/>
<dbReference type="Pfam" id="PF01476">
    <property type="entry name" value="LysM"/>
    <property type="match status" value="1"/>
</dbReference>
<evidence type="ECO:0000313" key="3">
    <source>
        <dbReference type="Proteomes" id="UP001595752"/>
    </source>
</evidence>
<evidence type="ECO:0000313" key="2">
    <source>
        <dbReference type="EMBL" id="MFC3884305.1"/>
    </source>
</evidence>
<comment type="caution">
    <text evidence="2">The sequence shown here is derived from an EMBL/GenBank/DDBJ whole genome shotgun (WGS) entry which is preliminary data.</text>
</comment>
<dbReference type="EMBL" id="JBHRZT010000052">
    <property type="protein sequence ID" value="MFC3884305.1"/>
    <property type="molecule type" value="Genomic_DNA"/>
</dbReference>
<feature type="domain" description="LysM" evidence="1">
    <location>
        <begin position="1"/>
        <end position="45"/>
    </location>
</feature>
<reference evidence="3" key="1">
    <citation type="journal article" date="2019" name="Int. J. Syst. Evol. Microbiol.">
        <title>The Global Catalogue of Microorganisms (GCM) 10K type strain sequencing project: providing services to taxonomists for standard genome sequencing and annotation.</title>
        <authorList>
            <consortium name="The Broad Institute Genomics Platform"/>
            <consortium name="The Broad Institute Genome Sequencing Center for Infectious Disease"/>
            <person name="Wu L."/>
            <person name="Ma J."/>
        </authorList>
    </citation>
    <scope>NUCLEOTIDE SEQUENCE [LARGE SCALE GENOMIC DNA]</scope>
    <source>
        <strain evidence="3">CCUG 61889</strain>
    </source>
</reference>
<protein>
    <submittedName>
        <fullName evidence="2">LysM peptidoglycan-binding domain-containing protein</fullName>
    </submittedName>
</protein>
<keyword evidence="3" id="KW-1185">Reference proteome</keyword>
<evidence type="ECO:0000259" key="1">
    <source>
        <dbReference type="PROSITE" id="PS51782"/>
    </source>
</evidence>
<dbReference type="Gene3D" id="3.10.350.10">
    <property type="entry name" value="LysM domain"/>
    <property type="match status" value="1"/>
</dbReference>
<dbReference type="CDD" id="cd00118">
    <property type="entry name" value="LysM"/>
    <property type="match status" value="1"/>
</dbReference>
<dbReference type="PROSITE" id="PS51782">
    <property type="entry name" value="LYSM"/>
    <property type="match status" value="1"/>
</dbReference>
<name>A0ABV8B327_9BACI</name>
<sequence>MNHIVKPGETLSAIALDYRRPLQSLIAANPLINPNMLIPGQVIFIPGLPDPKSIPYTVHVYVNELASILPNGTAVYIRPSRAYPSP</sequence>
<dbReference type="InterPro" id="IPR018392">
    <property type="entry name" value="LysM"/>
</dbReference>
<dbReference type="SUPFAM" id="SSF54106">
    <property type="entry name" value="LysM domain"/>
    <property type="match status" value="1"/>
</dbReference>
<dbReference type="SMART" id="SM00257">
    <property type="entry name" value="LysM"/>
    <property type="match status" value="1"/>
</dbReference>
<dbReference type="RefSeq" id="WP_377915626.1">
    <property type="nucleotide sequence ID" value="NZ_JBHRZT010000052.1"/>
</dbReference>
<organism evidence="2 3">
    <name type="scientific">Bacillus songklensis</name>
    <dbReference type="NCBI Taxonomy" id="1069116"/>
    <lineage>
        <taxon>Bacteria</taxon>
        <taxon>Bacillati</taxon>
        <taxon>Bacillota</taxon>
        <taxon>Bacilli</taxon>
        <taxon>Bacillales</taxon>
        <taxon>Bacillaceae</taxon>
        <taxon>Bacillus</taxon>
    </lineage>
</organism>
<accession>A0ABV8B327</accession>
<gene>
    <name evidence="2" type="ORF">ACFOU2_12685</name>
</gene>
<dbReference type="InterPro" id="IPR036779">
    <property type="entry name" value="LysM_dom_sf"/>
</dbReference>